<dbReference type="Proteomes" id="UP000285624">
    <property type="component" value="Unassembled WGS sequence"/>
</dbReference>
<evidence type="ECO:0000256" key="3">
    <source>
        <dbReference type="ARBA" id="ARBA00023157"/>
    </source>
</evidence>
<dbReference type="Gene3D" id="3.40.30.10">
    <property type="entry name" value="Glutaredoxin"/>
    <property type="match status" value="1"/>
</dbReference>
<dbReference type="STRING" id="325452.A0A3R7H212"/>
<dbReference type="NCBIfam" id="TIGR02180">
    <property type="entry name" value="GRX_euk"/>
    <property type="match status" value="1"/>
</dbReference>
<dbReference type="Proteomes" id="UP000792063">
    <property type="component" value="Unassembled WGS sequence"/>
</dbReference>
<keyword evidence="2" id="KW-0249">Electron transport</keyword>
<accession>A0A3R7H212</accession>
<evidence type="ECO:0000313" key="6">
    <source>
        <dbReference type="EMBL" id="KAG2531571.1"/>
    </source>
</evidence>
<protein>
    <recommendedName>
        <fullName evidence="5">Glutaredoxin domain-containing protein</fullName>
    </recommendedName>
</protein>
<evidence type="ECO:0000256" key="2">
    <source>
        <dbReference type="ARBA" id="ARBA00022982"/>
    </source>
</evidence>
<dbReference type="InterPro" id="IPR011899">
    <property type="entry name" value="Glutaredoxin_euk/vir"/>
</dbReference>
<dbReference type="InterPro" id="IPR011767">
    <property type="entry name" value="GLR_AS"/>
</dbReference>
<feature type="domain" description="Glutaredoxin" evidence="5">
    <location>
        <begin position="227"/>
        <end position="289"/>
    </location>
</feature>
<dbReference type="PRINTS" id="PR00160">
    <property type="entry name" value="GLUTAREDOXIN"/>
</dbReference>
<dbReference type="EMBL" id="MAYM02000298">
    <property type="protein sequence ID" value="RLN44308.1"/>
    <property type="molecule type" value="Genomic_DNA"/>
</dbReference>
<dbReference type="Proteomes" id="UP000285883">
    <property type="component" value="Unassembled WGS sequence"/>
</dbReference>
<keyword evidence="10" id="KW-1185">Reference proteome</keyword>
<dbReference type="PROSITE" id="PS51354">
    <property type="entry name" value="GLUTAREDOXIN_2"/>
    <property type="match status" value="1"/>
</dbReference>
<dbReference type="FunFam" id="3.40.30.10:FF:000026">
    <property type="entry name" value="Glutaredoxin 2"/>
    <property type="match status" value="1"/>
</dbReference>
<dbReference type="InterPro" id="IPR014025">
    <property type="entry name" value="Glutaredoxin_subgr"/>
</dbReference>
<evidence type="ECO:0000313" key="10">
    <source>
        <dbReference type="Proteomes" id="UP000285624"/>
    </source>
</evidence>
<gene>
    <name evidence="8" type="ORF">BBI17_001131</name>
    <name evidence="9" type="ORF">BBO99_00001258</name>
    <name evidence="6" type="ORF">JM16_001059</name>
    <name evidence="7" type="ORF">JM18_001141</name>
</gene>
<reference evidence="6" key="1">
    <citation type="journal article" date="2015" name="Genom Data">
        <title>Genome sequences of six Phytophthora species associated with forests in New Zealand.</title>
        <authorList>
            <person name="Studholme D.J."/>
            <person name="McDougal R.L."/>
            <person name="Sambles C."/>
            <person name="Hansen E."/>
            <person name="Hardy G."/>
            <person name="Grant M."/>
            <person name="Ganley R.J."/>
            <person name="Williams N.M."/>
        </authorList>
    </citation>
    <scope>NUCLEOTIDE SEQUENCE</scope>
    <source>
        <strain evidence="6">NZFS 2646</strain>
        <strain evidence="7">NZFS 3630</strain>
    </source>
</reference>
<dbReference type="PANTHER" id="PTHR45694:SF5">
    <property type="entry name" value="GLUTAREDOXIN 2"/>
    <property type="match status" value="1"/>
</dbReference>
<organism evidence="9 10">
    <name type="scientific">Phytophthora kernoviae</name>
    <dbReference type="NCBI Taxonomy" id="325452"/>
    <lineage>
        <taxon>Eukaryota</taxon>
        <taxon>Sar</taxon>
        <taxon>Stramenopiles</taxon>
        <taxon>Oomycota</taxon>
        <taxon>Peronosporomycetes</taxon>
        <taxon>Peronosporales</taxon>
        <taxon>Peronosporaceae</taxon>
        <taxon>Phytophthora</taxon>
    </lineage>
</organism>
<dbReference type="Proteomes" id="UP000785171">
    <property type="component" value="Unassembled WGS sequence"/>
</dbReference>
<evidence type="ECO:0000313" key="7">
    <source>
        <dbReference type="EMBL" id="KAG2532497.1"/>
    </source>
</evidence>
<keyword evidence="3" id="KW-1015">Disulfide bond</keyword>
<reference evidence="6" key="3">
    <citation type="submission" date="2020-06" db="EMBL/GenBank/DDBJ databases">
        <authorList>
            <person name="Studholme D.J."/>
        </authorList>
    </citation>
    <scope>NUCLEOTIDE SEQUENCE</scope>
    <source>
        <strain evidence="6">NZFS 2646</strain>
        <strain evidence="7">NZFS 3630</strain>
    </source>
</reference>
<comment type="caution">
    <text evidence="9">The sequence shown here is derived from an EMBL/GenBank/DDBJ whole genome shotgun (WGS) entry which is preliminary data.</text>
</comment>
<dbReference type="GO" id="GO:0034599">
    <property type="term" value="P:cellular response to oxidative stress"/>
    <property type="evidence" value="ECO:0007669"/>
    <property type="project" value="TreeGrafter"/>
</dbReference>
<evidence type="ECO:0000256" key="4">
    <source>
        <dbReference type="ARBA" id="ARBA00023284"/>
    </source>
</evidence>
<sequence length="315" mass="35030">MSPRLAVCRRPWLARMSSMLSGNSGAPTCVLAILNQHNDFLLNLDDSVYTFHSSIVGGSVGQHTRHSLDHLRKPLELLAAQKQGQDDGLVRYDIRDRHTPVERDRHAALEQIAQLEKLARALTDRDVARSVHVAFMLSADGHEFQFESSFSREMAFAVHHCIHHNALSKVLLRHHFPELSKMDEYRYRNKQGVHSFTSEQARHRADKNNKMVSAKETVEAQIAASPVVVYSKSYCPYCTKTKTLLTQLGAKFEVVELDQVTGGSEQQDALETITGQSTVPNVFVGGKSIGGNSDVQKLHKAGNLEPLLEQNGALA</sequence>
<evidence type="ECO:0000259" key="5">
    <source>
        <dbReference type="Pfam" id="PF00462"/>
    </source>
</evidence>
<evidence type="ECO:0000313" key="9">
    <source>
        <dbReference type="EMBL" id="RLN84482.1"/>
    </source>
</evidence>
<name>A0A3R7H212_9STRA</name>
<dbReference type="Pfam" id="PF00462">
    <property type="entry name" value="Glutaredoxin"/>
    <property type="match status" value="1"/>
</dbReference>
<dbReference type="SUPFAM" id="SSF52833">
    <property type="entry name" value="Thioredoxin-like"/>
    <property type="match status" value="1"/>
</dbReference>
<dbReference type="EMBL" id="JPWU03000010">
    <property type="protein sequence ID" value="KAG2532497.1"/>
    <property type="molecule type" value="Genomic_DNA"/>
</dbReference>
<dbReference type="PANTHER" id="PTHR45694">
    <property type="entry name" value="GLUTAREDOXIN 2"/>
    <property type="match status" value="1"/>
</dbReference>
<keyword evidence="4" id="KW-0676">Redox-active center</keyword>
<dbReference type="AlphaFoldDB" id="A0A3R7H212"/>
<dbReference type="EMBL" id="MBDN02000018">
    <property type="protein sequence ID" value="RLN84482.1"/>
    <property type="molecule type" value="Genomic_DNA"/>
</dbReference>
<reference evidence="10 11" key="2">
    <citation type="submission" date="2018-07" db="EMBL/GenBank/DDBJ databases">
        <title>Genome sequencing of oomycete isolates from Chile give support for New Zealand origin for Phytophthora kernoviae and make available the first Nothophytophthora sp. genome.</title>
        <authorList>
            <person name="Studholme D.J."/>
            <person name="Sanfuentes E."/>
            <person name="Panda P."/>
            <person name="Hill R."/>
            <person name="Sambles C."/>
            <person name="Grant M."/>
            <person name="Williams N.M."/>
            <person name="Mcdougal R.L."/>
        </authorList>
    </citation>
    <scope>NUCLEOTIDE SEQUENCE [LARGE SCALE GENOMIC DNA]</scope>
    <source>
        <strain evidence="8">Chile2</strain>
        <strain evidence="9">Chile4</strain>
    </source>
</reference>
<dbReference type="GO" id="GO:0015038">
    <property type="term" value="F:glutathione disulfide oxidoreductase activity"/>
    <property type="evidence" value="ECO:0007669"/>
    <property type="project" value="TreeGrafter"/>
</dbReference>
<dbReference type="InterPro" id="IPR002109">
    <property type="entry name" value="Glutaredoxin"/>
</dbReference>
<dbReference type="PROSITE" id="PS00195">
    <property type="entry name" value="GLUTAREDOXIN_1"/>
    <property type="match status" value="1"/>
</dbReference>
<dbReference type="GO" id="GO:0005737">
    <property type="term" value="C:cytoplasm"/>
    <property type="evidence" value="ECO:0007669"/>
    <property type="project" value="TreeGrafter"/>
</dbReference>
<dbReference type="CDD" id="cd03419">
    <property type="entry name" value="GRX_GRXh_1_2_like"/>
    <property type="match status" value="1"/>
</dbReference>
<proteinExistence type="predicted"/>
<evidence type="ECO:0000256" key="1">
    <source>
        <dbReference type="ARBA" id="ARBA00022448"/>
    </source>
</evidence>
<dbReference type="EMBL" id="JPWV03000010">
    <property type="protein sequence ID" value="KAG2531571.1"/>
    <property type="molecule type" value="Genomic_DNA"/>
</dbReference>
<evidence type="ECO:0000313" key="11">
    <source>
        <dbReference type="Proteomes" id="UP000285883"/>
    </source>
</evidence>
<evidence type="ECO:0000313" key="8">
    <source>
        <dbReference type="EMBL" id="RLN44308.1"/>
    </source>
</evidence>
<keyword evidence="1" id="KW-0813">Transport</keyword>
<dbReference type="InterPro" id="IPR036249">
    <property type="entry name" value="Thioredoxin-like_sf"/>
</dbReference>